<feature type="transmembrane region" description="Helical" evidence="8">
    <location>
        <begin position="133"/>
        <end position="151"/>
    </location>
</feature>
<dbReference type="PANTHER" id="PTHR33908:SF11">
    <property type="entry name" value="MEMBRANE PROTEIN"/>
    <property type="match status" value="1"/>
</dbReference>
<evidence type="ECO:0000256" key="8">
    <source>
        <dbReference type="SAM" id="Phobius"/>
    </source>
</evidence>
<keyword evidence="2" id="KW-1003">Cell membrane</keyword>
<organism evidence="9 10">
    <name type="scientific">Eiseniibacteriota bacterium</name>
    <dbReference type="NCBI Taxonomy" id="2212470"/>
    <lineage>
        <taxon>Bacteria</taxon>
        <taxon>Candidatus Eiseniibacteriota</taxon>
    </lineage>
</organism>
<comment type="caution">
    <text evidence="9">The sequence shown here is derived from an EMBL/GenBank/DDBJ whole genome shotgun (WGS) entry which is preliminary data.</text>
</comment>
<sequence length="433" mass="46425">MRRLMANPGVRLGAVLLLGLVLRLLAIRSPERPLVFDERDYSSLSTTLAQTGRYADGGRPTAYRAPGYPAFLAGTQILTHRSDPGPARIAQAVLDEMSACVLYLIALPWGSTAALLAAAIWSFYPPAVVYARLLYPESLFIFLLLLWLLLATRLRREKAWEKIALGAGVGLLALVKTEAAFLLLTVPAGALIRGAHARVFALFLLGGALALMPWVIRNTRVMGAPVLVTSAGPVFLIGNHPRATGGYSPDVPDSMLPRSTGEVAASRESFRGATRFISANPLRFATLGIKKTALLFASEVELAVTAFHKDPDDPSTRFRQKARELPAAIAIGLTVAYAALLLSGWLGFILAPDDRVAWLAAAILAAWVMAHFLTFGGSRYHHTLMPLAALGAARLASSPRPTAVPATRMAAFLAIAVMLALTLALELRALLRP</sequence>
<evidence type="ECO:0000256" key="2">
    <source>
        <dbReference type="ARBA" id="ARBA00022475"/>
    </source>
</evidence>
<evidence type="ECO:0000256" key="7">
    <source>
        <dbReference type="ARBA" id="ARBA00023136"/>
    </source>
</evidence>
<dbReference type="GO" id="GO:0016763">
    <property type="term" value="F:pentosyltransferase activity"/>
    <property type="evidence" value="ECO:0007669"/>
    <property type="project" value="TreeGrafter"/>
</dbReference>
<feature type="transmembrane region" description="Helical" evidence="8">
    <location>
        <begin position="100"/>
        <end position="121"/>
    </location>
</feature>
<evidence type="ECO:0000256" key="6">
    <source>
        <dbReference type="ARBA" id="ARBA00022989"/>
    </source>
</evidence>
<evidence type="ECO:0000313" key="10">
    <source>
        <dbReference type="Proteomes" id="UP000316292"/>
    </source>
</evidence>
<feature type="transmembrane region" description="Helical" evidence="8">
    <location>
        <begin position="196"/>
        <end position="216"/>
    </location>
</feature>
<evidence type="ECO:0000313" key="9">
    <source>
        <dbReference type="EMBL" id="TMQ50065.1"/>
    </source>
</evidence>
<keyword evidence="3" id="KW-0328">Glycosyltransferase</keyword>
<proteinExistence type="predicted"/>
<feature type="transmembrane region" description="Helical" evidence="8">
    <location>
        <begin position="327"/>
        <end position="350"/>
    </location>
</feature>
<feature type="transmembrane region" description="Helical" evidence="8">
    <location>
        <begin position="356"/>
        <end position="373"/>
    </location>
</feature>
<dbReference type="EMBL" id="VBOR01000043">
    <property type="protein sequence ID" value="TMQ50065.1"/>
    <property type="molecule type" value="Genomic_DNA"/>
</dbReference>
<dbReference type="Proteomes" id="UP000316292">
    <property type="component" value="Unassembled WGS sequence"/>
</dbReference>
<reference evidence="9 10" key="1">
    <citation type="journal article" date="2019" name="Nat. Microbiol.">
        <title>Mediterranean grassland soil C-N compound turnover is dependent on rainfall and depth, and is mediated by genomically divergent microorganisms.</title>
        <authorList>
            <person name="Diamond S."/>
            <person name="Andeer P.F."/>
            <person name="Li Z."/>
            <person name="Crits-Christoph A."/>
            <person name="Burstein D."/>
            <person name="Anantharaman K."/>
            <person name="Lane K.R."/>
            <person name="Thomas B.C."/>
            <person name="Pan C."/>
            <person name="Northen T.R."/>
            <person name="Banfield J.F."/>
        </authorList>
    </citation>
    <scope>NUCLEOTIDE SEQUENCE [LARGE SCALE GENOMIC DNA]</scope>
    <source>
        <strain evidence="9">WS_1</strain>
    </source>
</reference>
<feature type="transmembrane region" description="Helical" evidence="8">
    <location>
        <begin position="409"/>
        <end position="431"/>
    </location>
</feature>
<dbReference type="GO" id="GO:0005886">
    <property type="term" value="C:plasma membrane"/>
    <property type="evidence" value="ECO:0007669"/>
    <property type="project" value="UniProtKB-SubCell"/>
</dbReference>
<protein>
    <submittedName>
        <fullName evidence="9">Uncharacterized protein</fullName>
    </submittedName>
</protein>
<evidence type="ECO:0000256" key="4">
    <source>
        <dbReference type="ARBA" id="ARBA00022679"/>
    </source>
</evidence>
<evidence type="ECO:0000256" key="1">
    <source>
        <dbReference type="ARBA" id="ARBA00004651"/>
    </source>
</evidence>
<comment type="subcellular location">
    <subcellularLocation>
        <location evidence="1">Cell membrane</location>
        <topology evidence="1">Multi-pass membrane protein</topology>
    </subcellularLocation>
</comment>
<accession>A0A538SFB2</accession>
<dbReference type="AlphaFoldDB" id="A0A538SFB2"/>
<keyword evidence="4" id="KW-0808">Transferase</keyword>
<dbReference type="InterPro" id="IPR050297">
    <property type="entry name" value="LipidA_mod_glycosyltrf_83"/>
</dbReference>
<keyword evidence="7 8" id="KW-0472">Membrane</keyword>
<dbReference type="GO" id="GO:0009103">
    <property type="term" value="P:lipopolysaccharide biosynthetic process"/>
    <property type="evidence" value="ECO:0007669"/>
    <property type="project" value="UniProtKB-ARBA"/>
</dbReference>
<dbReference type="PANTHER" id="PTHR33908">
    <property type="entry name" value="MANNOSYLTRANSFERASE YKCB-RELATED"/>
    <property type="match status" value="1"/>
</dbReference>
<evidence type="ECO:0000256" key="3">
    <source>
        <dbReference type="ARBA" id="ARBA00022676"/>
    </source>
</evidence>
<evidence type="ECO:0000256" key="5">
    <source>
        <dbReference type="ARBA" id="ARBA00022692"/>
    </source>
</evidence>
<name>A0A538SFB2_UNCEI</name>
<keyword evidence="6 8" id="KW-1133">Transmembrane helix</keyword>
<feature type="transmembrane region" description="Helical" evidence="8">
    <location>
        <begin position="163"/>
        <end position="184"/>
    </location>
</feature>
<gene>
    <name evidence="9" type="ORF">E6K71_03190</name>
</gene>
<keyword evidence="5 8" id="KW-0812">Transmembrane</keyword>